<dbReference type="EMBL" id="BPQQ01000003">
    <property type="protein sequence ID" value="GJD98409.1"/>
    <property type="molecule type" value="Genomic_DNA"/>
</dbReference>
<name>A0ABQ4S5Q5_9HYPH</name>
<keyword evidence="1" id="KW-0560">Oxidoreductase</keyword>
<evidence type="ECO:0000313" key="4">
    <source>
        <dbReference type="EMBL" id="GJD98409.1"/>
    </source>
</evidence>
<dbReference type="Pfam" id="PF01370">
    <property type="entry name" value="Epimerase"/>
    <property type="match status" value="1"/>
</dbReference>
<dbReference type="Gene3D" id="3.40.50.720">
    <property type="entry name" value="NAD(P)-binding Rossmann-like Domain"/>
    <property type="match status" value="1"/>
</dbReference>
<feature type="domain" description="NAD-dependent epimerase/dehydratase" evidence="3">
    <location>
        <begin position="13"/>
        <end position="184"/>
    </location>
</feature>
<gene>
    <name evidence="4" type="primary">hldD_1</name>
    <name evidence="4" type="ORF">GMJLKIPL_0317</name>
</gene>
<organism evidence="4 5">
    <name type="scientific">Methylobacterium isbiliense</name>
    <dbReference type="NCBI Taxonomy" id="315478"/>
    <lineage>
        <taxon>Bacteria</taxon>
        <taxon>Pseudomonadati</taxon>
        <taxon>Pseudomonadota</taxon>
        <taxon>Alphaproteobacteria</taxon>
        <taxon>Hyphomicrobiales</taxon>
        <taxon>Methylobacteriaceae</taxon>
        <taxon>Methylobacterium</taxon>
    </lineage>
</organism>
<evidence type="ECO:0000256" key="2">
    <source>
        <dbReference type="ARBA" id="ARBA00023445"/>
    </source>
</evidence>
<accession>A0ABQ4S5Q5</accession>
<sequence length="343" mass="37229">MSDRIDAAAPGPVLVTGASGKIGRFVVAELVQRGHRVRALTSRNRVPDGAPEGVEWRMKNFLESLDLDAEVAGCAAVIHLAAEIADMSRMHRVNVEATRALAAASERAGVTVFCYTSSVSVYGSSLSRHVTEDSPTLTADKDVRPEYIAPEFLRAYGRTKLLGEAALRGEARAVRYVVARPTVVIDVEDIVRLGQLGTLRKALIARRHAHHVGVRDVAHALVWLTERGLSGGGAPGEVSVYNIAEDEFPDSSYEKIFRTLYASTSQGAFQMWPAPGVVDRLATAMRLGVLPLRYSFGQMHFSSDKLKREGYRIRFGLSSVYGQAIREIMAGTGAASPHESRAV</sequence>
<proteinExistence type="inferred from homology"/>
<evidence type="ECO:0000259" key="3">
    <source>
        <dbReference type="Pfam" id="PF01370"/>
    </source>
</evidence>
<dbReference type="Proteomes" id="UP001055153">
    <property type="component" value="Unassembled WGS sequence"/>
</dbReference>
<evidence type="ECO:0000256" key="1">
    <source>
        <dbReference type="ARBA" id="ARBA00023002"/>
    </source>
</evidence>
<dbReference type="PANTHER" id="PTHR10366">
    <property type="entry name" value="NAD DEPENDENT EPIMERASE/DEHYDRATASE"/>
    <property type="match status" value="1"/>
</dbReference>
<evidence type="ECO:0000313" key="5">
    <source>
        <dbReference type="Proteomes" id="UP001055153"/>
    </source>
</evidence>
<comment type="similarity">
    <text evidence="2">Belongs to the NAD(P)-dependent epimerase/dehydratase family. Dihydroflavonol-4-reductase subfamily.</text>
</comment>
<keyword evidence="5" id="KW-1185">Reference proteome</keyword>
<reference evidence="4" key="1">
    <citation type="journal article" date="2021" name="Front. Microbiol.">
        <title>Comprehensive Comparative Genomics and Phenotyping of Methylobacterium Species.</title>
        <authorList>
            <person name="Alessa O."/>
            <person name="Ogura Y."/>
            <person name="Fujitani Y."/>
            <person name="Takami H."/>
            <person name="Hayashi T."/>
            <person name="Sahin N."/>
            <person name="Tani A."/>
        </authorList>
    </citation>
    <scope>NUCLEOTIDE SEQUENCE</scope>
    <source>
        <strain evidence="4">DSM 17168</strain>
    </source>
</reference>
<dbReference type="InterPro" id="IPR050425">
    <property type="entry name" value="NAD(P)_dehydrat-like"/>
</dbReference>
<reference evidence="4" key="2">
    <citation type="submission" date="2021-08" db="EMBL/GenBank/DDBJ databases">
        <authorList>
            <person name="Tani A."/>
            <person name="Ola A."/>
            <person name="Ogura Y."/>
            <person name="Katsura K."/>
            <person name="Hayashi T."/>
        </authorList>
    </citation>
    <scope>NUCLEOTIDE SEQUENCE</scope>
    <source>
        <strain evidence="4">DSM 17168</strain>
    </source>
</reference>
<dbReference type="InterPro" id="IPR036291">
    <property type="entry name" value="NAD(P)-bd_dom_sf"/>
</dbReference>
<dbReference type="InterPro" id="IPR001509">
    <property type="entry name" value="Epimerase_deHydtase"/>
</dbReference>
<dbReference type="RefSeq" id="WP_238233359.1">
    <property type="nucleotide sequence ID" value="NZ_BPQQ01000003.1"/>
</dbReference>
<protein>
    <submittedName>
        <fullName evidence="4">ADP-L-glycero-D-manno-heptose-6-epimerase</fullName>
    </submittedName>
</protein>
<comment type="caution">
    <text evidence="4">The sequence shown here is derived from an EMBL/GenBank/DDBJ whole genome shotgun (WGS) entry which is preliminary data.</text>
</comment>
<dbReference type="SUPFAM" id="SSF51735">
    <property type="entry name" value="NAD(P)-binding Rossmann-fold domains"/>
    <property type="match status" value="1"/>
</dbReference>
<dbReference type="PANTHER" id="PTHR10366:SF564">
    <property type="entry name" value="STEROL-4-ALPHA-CARBOXYLATE 3-DEHYDROGENASE, DECARBOXYLATING"/>
    <property type="match status" value="1"/>
</dbReference>